<dbReference type="SUPFAM" id="SSF52047">
    <property type="entry name" value="RNI-like"/>
    <property type="match status" value="1"/>
</dbReference>
<keyword evidence="5" id="KW-0547">Nucleotide-binding</keyword>
<evidence type="ECO:0000313" key="10">
    <source>
        <dbReference type="Ensembl" id="ENSPNAP00000005927.2"/>
    </source>
</evidence>
<dbReference type="InterPro" id="IPR041075">
    <property type="entry name" value="NOD1/2_WH"/>
</dbReference>
<dbReference type="SMART" id="SM00589">
    <property type="entry name" value="PRY"/>
    <property type="match status" value="1"/>
</dbReference>
<feature type="domain" description="B30.2/SPRY" evidence="7">
    <location>
        <begin position="909"/>
        <end position="1104"/>
    </location>
</feature>
<dbReference type="InterPro" id="IPR011029">
    <property type="entry name" value="DEATH-like_dom_sf"/>
</dbReference>
<dbReference type="SUPFAM" id="SSF49899">
    <property type="entry name" value="Concanavalin A-like lectins/glucanases"/>
    <property type="match status" value="1"/>
</dbReference>
<evidence type="ECO:0000256" key="2">
    <source>
        <dbReference type="ARBA" id="ARBA00022490"/>
    </source>
</evidence>
<evidence type="ECO:0008006" key="12">
    <source>
        <dbReference type="Google" id="ProtNLM"/>
    </source>
</evidence>
<dbReference type="Gene3D" id="2.60.120.920">
    <property type="match status" value="1"/>
</dbReference>
<dbReference type="InterPro" id="IPR003879">
    <property type="entry name" value="Butyrophylin_SPRY"/>
</dbReference>
<dbReference type="AlphaFoldDB" id="A0A3B4C212"/>
<dbReference type="PRINTS" id="PR01407">
    <property type="entry name" value="BUTYPHLNCDUF"/>
</dbReference>
<dbReference type="InterPro" id="IPR051261">
    <property type="entry name" value="NLR"/>
</dbReference>
<sequence>MYKNPPFHLTPLNFFIFHRQCCEMSNIAEVLLNTLQNLLEKDLELFQWHLINGLDSLTCIPKCLLEKADRHDTVDQIVQRYGHNGAVEITLTILKKMNQNQVAEELMTELRKGRDRCEEIPGKRSAVSSTAVQTGDSDALATGEHLDTKMILKKQYKTNFINLYEGTSLEGDYVPLEDIYTELYVIEGCTGGVNTEHEVRQIEGFYPKIEEKPIKFSDIFKVQSNQNVLGTKVLTLGIAGVGKTASVHKFILDWAEDKCNQDLDFILFLPFRELNLIKDEMYTLTELLFYVHHDLQDSNIMEILNVNYSTVFILDGLDESKICLDFNQKKPSRVQEKTTVDKLITYLIKGELLPSALIWITSRPAAAKQIPRKYFRRVTEIRGFNDPQKEEYFRKRIKDHDKASRIISHIKTARSLHILCHIPVFCRISATVLQEMLKEGRNLKNAPRTLTEMYTRFLLFHTSQKNDKYSAMQNKNSTVSSSERLGIEGILKLGNLAFLQLEKGQLIFYEKDLKECDIDVDEAVVYSGVCTQIFKKDEKIFSFVHLSFQEFLAAVFVFLTFKDKGNPLLQTTLEKIKWKFTHKLGDLLKTAVKKAIKSENGHLDLFLRFLLGLSLCSNQRLLKSLQPEMDVKEESLEGTVDYIKRKIKKIGSSEKSINLFYCLSELKDNSLTSEIQEYLNSGDLSRQELSNTQWSTLVFVLLMSEESQEKFELKKYKPSDEGLWRLLRVVKNTRQALLDHCNLSKDGCETLASVLSSDSALRELDLSNNELQDSGVEKLSAGLKNSHCQLQILRLALCSLGKKTCEYLESVLKLENSLKELDLSHNDLQDMGVVLLSAGLKDSHCKLQILRLSGCMITEEGCSSLASALTSNPSHLNELDLTYNHPGESGVRLLSARLEDSHCALNTLRVEHGGKIRINPGPKKYSCELTLDPNTAHTHLSLCEQNRKVVCVREQQSYPDHPERFDEYQQVLCRERLTGLCYWEAEWSGWKAAIALTYKSIIRKGSNNDCDFGWNNKSWILYCFSDNTYSVCHNSDKTEILAPSSSSKRVGVYVDCPSGTLSFYSVSPGTHTLNHLHTFNTTFTEPLYVGFRLYDAGSSISVCV</sequence>
<dbReference type="CDD" id="cd08321">
    <property type="entry name" value="Pyrin_ASC-like"/>
    <property type="match status" value="1"/>
</dbReference>
<dbReference type="PROSITE" id="PS50837">
    <property type="entry name" value="NACHT"/>
    <property type="match status" value="1"/>
</dbReference>
<protein>
    <recommendedName>
        <fullName evidence="12">B30.2/SPRY domain-containing protein</fullName>
    </recommendedName>
</protein>
<dbReference type="InterPro" id="IPR013320">
    <property type="entry name" value="ConA-like_dom_sf"/>
</dbReference>
<evidence type="ECO:0000256" key="6">
    <source>
        <dbReference type="ARBA" id="ARBA00022840"/>
    </source>
</evidence>
<dbReference type="SMART" id="SM01289">
    <property type="entry name" value="PYRIN"/>
    <property type="match status" value="1"/>
</dbReference>
<dbReference type="Pfam" id="PF14484">
    <property type="entry name" value="FISNA"/>
    <property type="match status" value="1"/>
</dbReference>
<dbReference type="SUPFAM" id="SSF47986">
    <property type="entry name" value="DEATH domain"/>
    <property type="match status" value="1"/>
</dbReference>
<keyword evidence="11" id="KW-1185">Reference proteome</keyword>
<dbReference type="RefSeq" id="XP_037399563.1">
    <property type="nucleotide sequence ID" value="XM_037543666.1"/>
</dbReference>
<dbReference type="PROSITE" id="PS51450">
    <property type="entry name" value="LRR"/>
    <property type="match status" value="2"/>
</dbReference>
<organism evidence="10 11">
    <name type="scientific">Pygocentrus nattereri</name>
    <name type="common">Red-bellied piranha</name>
    <dbReference type="NCBI Taxonomy" id="42514"/>
    <lineage>
        <taxon>Eukaryota</taxon>
        <taxon>Metazoa</taxon>
        <taxon>Chordata</taxon>
        <taxon>Craniata</taxon>
        <taxon>Vertebrata</taxon>
        <taxon>Euteleostomi</taxon>
        <taxon>Actinopterygii</taxon>
        <taxon>Neopterygii</taxon>
        <taxon>Teleostei</taxon>
        <taxon>Ostariophysi</taxon>
        <taxon>Characiformes</taxon>
        <taxon>Characoidei</taxon>
        <taxon>Pygocentrus</taxon>
    </lineage>
</organism>
<dbReference type="PROSITE" id="PS50188">
    <property type="entry name" value="B302_SPRY"/>
    <property type="match status" value="1"/>
</dbReference>
<evidence type="ECO:0000256" key="3">
    <source>
        <dbReference type="ARBA" id="ARBA00022614"/>
    </source>
</evidence>
<evidence type="ECO:0000259" key="8">
    <source>
        <dbReference type="PROSITE" id="PS50824"/>
    </source>
</evidence>
<feature type="domain" description="NACHT" evidence="9">
    <location>
        <begin position="231"/>
        <end position="366"/>
    </location>
</feature>
<dbReference type="GO" id="GO:0005524">
    <property type="term" value="F:ATP binding"/>
    <property type="evidence" value="ECO:0007669"/>
    <property type="project" value="UniProtKB-KW"/>
</dbReference>
<dbReference type="Pfam" id="PF17779">
    <property type="entry name" value="WHD_NOD2"/>
    <property type="match status" value="1"/>
</dbReference>
<dbReference type="InterPro" id="IPR007111">
    <property type="entry name" value="NACHT_NTPase"/>
</dbReference>
<feature type="domain" description="Pyrin" evidence="8">
    <location>
        <begin position="24"/>
        <end position="112"/>
    </location>
</feature>
<dbReference type="Pfam" id="PF13765">
    <property type="entry name" value="PRY"/>
    <property type="match status" value="1"/>
</dbReference>
<keyword evidence="4" id="KW-0677">Repeat</keyword>
<dbReference type="SMART" id="SM00449">
    <property type="entry name" value="SPRY"/>
    <property type="match status" value="1"/>
</dbReference>
<accession>A0A3B4C212</accession>
<evidence type="ECO:0000259" key="7">
    <source>
        <dbReference type="PROSITE" id="PS50188"/>
    </source>
</evidence>
<dbReference type="Pfam" id="PF05729">
    <property type="entry name" value="NACHT"/>
    <property type="match status" value="1"/>
</dbReference>
<keyword evidence="6" id="KW-0067">ATP-binding</keyword>
<dbReference type="Gene3D" id="1.10.533.10">
    <property type="entry name" value="Death Domain, Fas"/>
    <property type="match status" value="1"/>
</dbReference>
<evidence type="ECO:0000313" key="11">
    <source>
        <dbReference type="Proteomes" id="UP001501920"/>
    </source>
</evidence>
<dbReference type="Ensembl" id="ENSPNAT00000004435.2">
    <property type="protein sequence ID" value="ENSPNAP00000005927.2"/>
    <property type="gene ID" value="ENSPNAG00000012076.2"/>
</dbReference>
<dbReference type="Pfam" id="PF02758">
    <property type="entry name" value="PYRIN"/>
    <property type="match status" value="1"/>
</dbReference>
<keyword evidence="2" id="KW-0963">Cytoplasm</keyword>
<dbReference type="InterPro" id="IPR006574">
    <property type="entry name" value="PRY"/>
</dbReference>
<dbReference type="GeneID" id="108410790"/>
<dbReference type="SMART" id="SM01288">
    <property type="entry name" value="FISNA"/>
    <property type="match status" value="1"/>
</dbReference>
<name>A0A3B4C212_PYGNA</name>
<dbReference type="Gene3D" id="3.40.50.300">
    <property type="entry name" value="P-loop containing nucleotide triphosphate hydrolases"/>
    <property type="match status" value="1"/>
</dbReference>
<dbReference type="InterPro" id="IPR001611">
    <property type="entry name" value="Leu-rich_rpt"/>
</dbReference>
<dbReference type="InterPro" id="IPR029495">
    <property type="entry name" value="NACHT-assoc"/>
</dbReference>
<dbReference type="PANTHER" id="PTHR24106">
    <property type="entry name" value="NACHT, LRR AND CARD DOMAINS-CONTAINING"/>
    <property type="match status" value="1"/>
</dbReference>
<dbReference type="Proteomes" id="UP001501920">
    <property type="component" value="Chromosome 12"/>
</dbReference>
<evidence type="ECO:0000256" key="4">
    <source>
        <dbReference type="ARBA" id="ARBA00022737"/>
    </source>
</evidence>
<reference evidence="10" key="2">
    <citation type="submission" date="2025-08" db="UniProtKB">
        <authorList>
            <consortium name="Ensembl"/>
        </authorList>
    </citation>
    <scope>IDENTIFICATION</scope>
</reference>
<dbReference type="InterPro" id="IPR041267">
    <property type="entry name" value="NLRP_HD2"/>
</dbReference>
<evidence type="ECO:0000256" key="1">
    <source>
        <dbReference type="ARBA" id="ARBA00004496"/>
    </source>
</evidence>
<dbReference type="PROSITE" id="PS50824">
    <property type="entry name" value="DAPIN"/>
    <property type="match status" value="1"/>
</dbReference>
<comment type="subcellular location">
    <subcellularLocation>
        <location evidence="1">Cytoplasm</location>
    </subcellularLocation>
</comment>
<dbReference type="RefSeq" id="XP_037399564.1">
    <property type="nucleotide sequence ID" value="XM_037543667.1"/>
</dbReference>
<dbReference type="GO" id="GO:0005737">
    <property type="term" value="C:cytoplasm"/>
    <property type="evidence" value="ECO:0007669"/>
    <property type="project" value="UniProtKB-SubCell"/>
</dbReference>
<dbReference type="Pfam" id="PF13516">
    <property type="entry name" value="LRR_6"/>
    <property type="match status" value="3"/>
</dbReference>
<dbReference type="Pfam" id="PF17776">
    <property type="entry name" value="NLRC4_HD2"/>
    <property type="match status" value="1"/>
</dbReference>
<dbReference type="Pfam" id="PF00622">
    <property type="entry name" value="SPRY"/>
    <property type="match status" value="1"/>
</dbReference>
<dbReference type="InterPro" id="IPR003877">
    <property type="entry name" value="SPRY_dom"/>
</dbReference>
<evidence type="ECO:0000259" key="9">
    <source>
        <dbReference type="PROSITE" id="PS50837"/>
    </source>
</evidence>
<dbReference type="RefSeq" id="XP_017537538.1">
    <property type="nucleotide sequence ID" value="XM_017682049.2"/>
</dbReference>
<keyword evidence="3" id="KW-0433">Leucine-rich repeat</keyword>
<dbReference type="CDD" id="cd16040">
    <property type="entry name" value="SPRY_PRY_SNTX"/>
    <property type="match status" value="1"/>
</dbReference>
<evidence type="ECO:0000256" key="5">
    <source>
        <dbReference type="ARBA" id="ARBA00022741"/>
    </source>
</evidence>
<dbReference type="Gene3D" id="3.80.10.10">
    <property type="entry name" value="Ribonuclease Inhibitor"/>
    <property type="match status" value="1"/>
</dbReference>
<dbReference type="InterPro" id="IPR004020">
    <property type="entry name" value="DAPIN"/>
</dbReference>
<dbReference type="InterPro" id="IPR032675">
    <property type="entry name" value="LRR_dom_sf"/>
</dbReference>
<dbReference type="InterPro" id="IPR043136">
    <property type="entry name" value="B30.2/SPRY_sf"/>
</dbReference>
<reference evidence="10" key="3">
    <citation type="submission" date="2025-09" db="UniProtKB">
        <authorList>
            <consortium name="Ensembl"/>
        </authorList>
    </citation>
    <scope>IDENTIFICATION</scope>
</reference>
<proteinExistence type="predicted"/>
<reference evidence="10 11" key="1">
    <citation type="submission" date="2020-10" db="EMBL/GenBank/DDBJ databases">
        <title>Pygocentrus nattereri (red-bellied piranha) genome, fPygNat1, primary haplotype.</title>
        <authorList>
            <person name="Myers G."/>
            <person name="Meyer A."/>
            <person name="Karagic N."/>
            <person name="Pippel M."/>
            <person name="Winkler S."/>
            <person name="Tracey A."/>
            <person name="Wood J."/>
            <person name="Formenti G."/>
            <person name="Howe K."/>
            <person name="Fedrigo O."/>
            <person name="Jarvis E.D."/>
        </authorList>
    </citation>
    <scope>NUCLEOTIDE SEQUENCE [LARGE SCALE GENOMIC DNA]</scope>
</reference>
<dbReference type="InterPro" id="IPR027417">
    <property type="entry name" value="P-loop_NTPase"/>
</dbReference>
<dbReference type="FunFam" id="2.60.120.920:FF:000037">
    <property type="entry name" value="Si:dkey-191j3.2"/>
    <property type="match status" value="1"/>
</dbReference>
<dbReference type="InterPro" id="IPR001870">
    <property type="entry name" value="B30.2/SPRY"/>
</dbReference>
<dbReference type="SMART" id="SM00368">
    <property type="entry name" value="LRR_RI"/>
    <property type="match status" value="5"/>
</dbReference>
<dbReference type="GeneTree" id="ENSGT01150000286911"/>
<dbReference type="FunFam" id="3.40.50.300:FF:000210">
    <property type="entry name" value="Si:dkey-16p6.1"/>
    <property type="match status" value="1"/>
</dbReference>